<evidence type="ECO:0000256" key="2">
    <source>
        <dbReference type="ARBA" id="ARBA00022490"/>
    </source>
</evidence>
<dbReference type="GO" id="GO:0031122">
    <property type="term" value="P:cytoplasmic microtubule organization"/>
    <property type="evidence" value="ECO:0007669"/>
    <property type="project" value="TreeGrafter"/>
</dbReference>
<protein>
    <recommendedName>
        <fullName evidence="5">Gamma-tubulin complex component</fullName>
    </recommendedName>
</protein>
<evidence type="ECO:0000256" key="5">
    <source>
        <dbReference type="RuleBase" id="RU363050"/>
    </source>
</evidence>
<evidence type="ECO:0000256" key="3">
    <source>
        <dbReference type="ARBA" id="ARBA00022701"/>
    </source>
</evidence>
<comment type="subcellular location">
    <subcellularLocation>
        <location evidence="5">Cytoplasm</location>
        <location evidence="5">Cytoskeleton</location>
        <location evidence="5">Microtubule organizing center</location>
    </subcellularLocation>
</comment>
<evidence type="ECO:0000313" key="8">
    <source>
        <dbReference type="Proteomes" id="UP000676336"/>
    </source>
</evidence>
<name>A0A8S3ICU8_9BILA</name>
<evidence type="ECO:0000259" key="6">
    <source>
        <dbReference type="Pfam" id="PF04130"/>
    </source>
</evidence>
<dbReference type="GO" id="GO:0051321">
    <property type="term" value="P:meiotic cell cycle"/>
    <property type="evidence" value="ECO:0007669"/>
    <property type="project" value="TreeGrafter"/>
</dbReference>
<dbReference type="AlphaFoldDB" id="A0A8S3ICU8"/>
<keyword evidence="3 5" id="KW-0493">Microtubule</keyword>
<dbReference type="GO" id="GO:0043015">
    <property type="term" value="F:gamma-tubulin binding"/>
    <property type="evidence" value="ECO:0007669"/>
    <property type="project" value="InterPro"/>
</dbReference>
<comment type="caution">
    <text evidence="7">The sequence shown here is derived from an EMBL/GenBank/DDBJ whole genome shotgun (WGS) entry which is preliminary data.</text>
</comment>
<dbReference type="InterPro" id="IPR007259">
    <property type="entry name" value="GCP"/>
</dbReference>
<dbReference type="GO" id="GO:0000930">
    <property type="term" value="C:gamma-tubulin complex"/>
    <property type="evidence" value="ECO:0007669"/>
    <property type="project" value="TreeGrafter"/>
</dbReference>
<comment type="similarity">
    <text evidence="1 5">Belongs to the TUBGCP family.</text>
</comment>
<evidence type="ECO:0000256" key="1">
    <source>
        <dbReference type="ARBA" id="ARBA00010337"/>
    </source>
</evidence>
<dbReference type="Pfam" id="PF04130">
    <property type="entry name" value="GCP_C_terminal"/>
    <property type="match status" value="1"/>
</dbReference>
<dbReference type="InterPro" id="IPR040457">
    <property type="entry name" value="GCP_C"/>
</dbReference>
<reference evidence="7" key="1">
    <citation type="submission" date="2021-02" db="EMBL/GenBank/DDBJ databases">
        <authorList>
            <person name="Nowell W R."/>
        </authorList>
    </citation>
    <scope>NUCLEOTIDE SEQUENCE</scope>
</reference>
<dbReference type="GO" id="GO:0007020">
    <property type="term" value="P:microtubule nucleation"/>
    <property type="evidence" value="ECO:0007669"/>
    <property type="project" value="InterPro"/>
</dbReference>
<accession>A0A8S3ICU8</accession>
<feature type="domain" description="Gamma tubulin complex component C-terminal" evidence="6">
    <location>
        <begin position="102"/>
        <end position="234"/>
    </location>
</feature>
<dbReference type="GO" id="GO:0051225">
    <property type="term" value="P:spindle assembly"/>
    <property type="evidence" value="ECO:0007669"/>
    <property type="project" value="TreeGrafter"/>
</dbReference>
<sequence length="252" mass="29627">KSEATHNIKTLLNQFISFPLPFDDDDDKKNSFLVLAFNDMETPKRSLLDINRHQLSLASDINQLTTIECILQNFSQEILLTRSNQLIDQLTNDIFNRMKYLKHIEYIRDFFLFENGSFMHQFALRLYSKLSQTIHERLDAFSVLVSFDSTLTMFGLDKVTYPLSVIYQSSNTPSTIQKYIIQNVELKYDLPKELFIIIKPEQMEIYQKCFAFVLQVKQAKYVLDQLVFSGMKRKNMHLMIFLPKIIDVIRIG</sequence>
<dbReference type="PANTHER" id="PTHR19302">
    <property type="entry name" value="GAMMA TUBULIN COMPLEX PROTEIN"/>
    <property type="match status" value="1"/>
</dbReference>
<evidence type="ECO:0000256" key="4">
    <source>
        <dbReference type="ARBA" id="ARBA00023212"/>
    </source>
</evidence>
<feature type="non-terminal residue" evidence="7">
    <location>
        <position position="1"/>
    </location>
</feature>
<dbReference type="GO" id="GO:0005874">
    <property type="term" value="C:microtubule"/>
    <property type="evidence" value="ECO:0007669"/>
    <property type="project" value="UniProtKB-KW"/>
</dbReference>
<evidence type="ECO:0000313" key="7">
    <source>
        <dbReference type="EMBL" id="CAF5195487.1"/>
    </source>
</evidence>
<dbReference type="Proteomes" id="UP000676336">
    <property type="component" value="Unassembled WGS sequence"/>
</dbReference>
<dbReference type="GO" id="GO:0000278">
    <property type="term" value="P:mitotic cell cycle"/>
    <property type="evidence" value="ECO:0007669"/>
    <property type="project" value="TreeGrafter"/>
</dbReference>
<dbReference type="InterPro" id="IPR042241">
    <property type="entry name" value="GCP_C_sf"/>
</dbReference>
<organism evidence="7 8">
    <name type="scientific">Rotaria magnacalcarata</name>
    <dbReference type="NCBI Taxonomy" id="392030"/>
    <lineage>
        <taxon>Eukaryota</taxon>
        <taxon>Metazoa</taxon>
        <taxon>Spiralia</taxon>
        <taxon>Gnathifera</taxon>
        <taxon>Rotifera</taxon>
        <taxon>Eurotatoria</taxon>
        <taxon>Bdelloidea</taxon>
        <taxon>Philodinida</taxon>
        <taxon>Philodinidae</taxon>
        <taxon>Rotaria</taxon>
    </lineage>
</organism>
<dbReference type="GO" id="GO:0000922">
    <property type="term" value="C:spindle pole"/>
    <property type="evidence" value="ECO:0007669"/>
    <property type="project" value="InterPro"/>
</dbReference>
<dbReference type="GO" id="GO:0051011">
    <property type="term" value="F:microtubule minus-end binding"/>
    <property type="evidence" value="ECO:0007669"/>
    <property type="project" value="TreeGrafter"/>
</dbReference>
<dbReference type="EMBL" id="CAJOBI010328775">
    <property type="protein sequence ID" value="CAF5195487.1"/>
    <property type="molecule type" value="Genomic_DNA"/>
</dbReference>
<proteinExistence type="inferred from homology"/>
<dbReference type="Gene3D" id="1.20.120.1900">
    <property type="entry name" value="Gamma-tubulin complex, C-terminal domain"/>
    <property type="match status" value="1"/>
</dbReference>
<gene>
    <name evidence="7" type="ORF">SMN809_LOCUS73832</name>
</gene>
<keyword evidence="4 5" id="KW-0206">Cytoskeleton</keyword>
<keyword evidence="2 5" id="KW-0963">Cytoplasm</keyword>